<evidence type="ECO:0000256" key="5">
    <source>
        <dbReference type="RuleBase" id="RU003476"/>
    </source>
</evidence>
<dbReference type="PROSITE" id="PS51462">
    <property type="entry name" value="NUDIX"/>
    <property type="match status" value="1"/>
</dbReference>
<dbReference type="Pfam" id="PF00293">
    <property type="entry name" value="NUDIX"/>
    <property type="match status" value="1"/>
</dbReference>
<feature type="compositionally biased region" description="Polar residues" evidence="6">
    <location>
        <begin position="1"/>
        <end position="17"/>
    </location>
</feature>
<dbReference type="EMBL" id="BAAARJ010000001">
    <property type="protein sequence ID" value="GAA2591895.1"/>
    <property type="molecule type" value="Genomic_DNA"/>
</dbReference>
<gene>
    <name evidence="8" type="ORF">GCM10009863_01060</name>
</gene>
<accession>A0ABP6BX00</accession>
<reference evidence="9" key="1">
    <citation type="journal article" date="2019" name="Int. J. Syst. Evol. Microbiol.">
        <title>The Global Catalogue of Microorganisms (GCM) 10K type strain sequencing project: providing services to taxonomists for standard genome sequencing and annotation.</title>
        <authorList>
            <consortium name="The Broad Institute Genomics Platform"/>
            <consortium name="The Broad Institute Genome Sequencing Center for Infectious Disease"/>
            <person name="Wu L."/>
            <person name="Ma J."/>
        </authorList>
    </citation>
    <scope>NUCLEOTIDE SEQUENCE [LARGE SCALE GENOMIC DNA]</scope>
    <source>
        <strain evidence="9">JCM 16373</strain>
    </source>
</reference>
<evidence type="ECO:0000313" key="9">
    <source>
        <dbReference type="Proteomes" id="UP001501447"/>
    </source>
</evidence>
<proteinExistence type="inferred from homology"/>
<dbReference type="RefSeq" id="WP_344560966.1">
    <property type="nucleotide sequence ID" value="NZ_BAAARJ010000001.1"/>
</dbReference>
<keyword evidence="9" id="KW-1185">Reference proteome</keyword>
<dbReference type="PANTHER" id="PTHR43046">
    <property type="entry name" value="GDP-MANNOSE MANNOSYL HYDROLASE"/>
    <property type="match status" value="1"/>
</dbReference>
<evidence type="ECO:0000256" key="2">
    <source>
        <dbReference type="ARBA" id="ARBA00005582"/>
    </source>
</evidence>
<comment type="caution">
    <text evidence="8">The sequence shown here is derived from an EMBL/GenBank/DDBJ whole genome shotgun (WGS) entry which is preliminary data.</text>
</comment>
<feature type="region of interest" description="Disordered" evidence="6">
    <location>
        <begin position="1"/>
        <end position="24"/>
    </location>
</feature>
<dbReference type="InterPro" id="IPR000086">
    <property type="entry name" value="NUDIX_hydrolase_dom"/>
</dbReference>
<dbReference type="SUPFAM" id="SSF55811">
    <property type="entry name" value="Nudix"/>
    <property type="match status" value="1"/>
</dbReference>
<evidence type="ECO:0000256" key="1">
    <source>
        <dbReference type="ARBA" id="ARBA00001946"/>
    </source>
</evidence>
<dbReference type="PANTHER" id="PTHR43046:SF12">
    <property type="entry name" value="GDP-MANNOSE MANNOSYL HYDROLASE"/>
    <property type="match status" value="1"/>
</dbReference>
<dbReference type="Proteomes" id="UP001501447">
    <property type="component" value="Unassembled WGS sequence"/>
</dbReference>
<name>A0ABP6BX00_9ACTN</name>
<organism evidence="8 9">
    <name type="scientific">Streptomyces axinellae</name>
    <dbReference type="NCBI Taxonomy" id="552788"/>
    <lineage>
        <taxon>Bacteria</taxon>
        <taxon>Bacillati</taxon>
        <taxon>Actinomycetota</taxon>
        <taxon>Actinomycetes</taxon>
        <taxon>Kitasatosporales</taxon>
        <taxon>Streptomycetaceae</taxon>
        <taxon>Streptomyces</taxon>
    </lineage>
</organism>
<dbReference type="InterPro" id="IPR020476">
    <property type="entry name" value="Nudix_hydrolase"/>
</dbReference>
<evidence type="ECO:0000256" key="4">
    <source>
        <dbReference type="ARBA" id="ARBA00022842"/>
    </source>
</evidence>
<evidence type="ECO:0000259" key="7">
    <source>
        <dbReference type="PROSITE" id="PS51462"/>
    </source>
</evidence>
<dbReference type="Gene3D" id="3.90.79.10">
    <property type="entry name" value="Nucleoside Triphosphate Pyrophosphohydrolase"/>
    <property type="match status" value="1"/>
</dbReference>
<comment type="similarity">
    <text evidence="2 5">Belongs to the Nudix hydrolase family.</text>
</comment>
<sequence length="129" mass="13853">MDSPARSTSQVPEQPRTSQEEYAHSRHAVRLVAAALFTDELGRVLLLKPTYRSQWLRAGGGAEPGESPEAACRREVREELGLSRDPGRVLAVHWLTPGHPGSPQDPPGRGIAHADPAANLPTLPITSAP</sequence>
<evidence type="ECO:0000313" key="8">
    <source>
        <dbReference type="EMBL" id="GAA2591895.1"/>
    </source>
</evidence>
<dbReference type="PRINTS" id="PR00502">
    <property type="entry name" value="NUDIXFAMILY"/>
</dbReference>
<feature type="region of interest" description="Disordered" evidence="6">
    <location>
        <begin position="95"/>
        <end position="129"/>
    </location>
</feature>
<protein>
    <recommendedName>
        <fullName evidence="7">Nudix hydrolase domain-containing protein</fullName>
    </recommendedName>
</protein>
<dbReference type="InterPro" id="IPR015797">
    <property type="entry name" value="NUDIX_hydrolase-like_dom_sf"/>
</dbReference>
<comment type="cofactor">
    <cofactor evidence="1">
        <name>Mg(2+)</name>
        <dbReference type="ChEBI" id="CHEBI:18420"/>
    </cofactor>
</comment>
<keyword evidence="4" id="KW-0460">Magnesium</keyword>
<evidence type="ECO:0000256" key="3">
    <source>
        <dbReference type="ARBA" id="ARBA00022801"/>
    </source>
</evidence>
<keyword evidence="3 5" id="KW-0378">Hydrolase</keyword>
<evidence type="ECO:0000256" key="6">
    <source>
        <dbReference type="SAM" id="MobiDB-lite"/>
    </source>
</evidence>
<dbReference type="InterPro" id="IPR020084">
    <property type="entry name" value="NUDIX_hydrolase_CS"/>
</dbReference>
<dbReference type="PROSITE" id="PS00893">
    <property type="entry name" value="NUDIX_BOX"/>
    <property type="match status" value="1"/>
</dbReference>
<feature type="domain" description="Nudix hydrolase" evidence="7">
    <location>
        <begin position="27"/>
        <end position="129"/>
    </location>
</feature>